<gene>
    <name evidence="1" type="ORF">GLOINDRAFT_2305</name>
</gene>
<dbReference type="AlphaFoldDB" id="U9UDV7"/>
<reference evidence="1" key="1">
    <citation type="submission" date="2013-07" db="EMBL/GenBank/DDBJ databases">
        <title>The genome of an arbuscular mycorrhizal fungus provides insights into the evolution of the oldest plant symbiosis.</title>
        <authorList>
            <consortium name="DOE Joint Genome Institute"/>
            <person name="Tisserant E."/>
            <person name="Malbreil M."/>
            <person name="Kuo A."/>
            <person name="Kohler A."/>
            <person name="Symeonidi A."/>
            <person name="Balestrini R."/>
            <person name="Charron P."/>
            <person name="Duensing N."/>
            <person name="Frei-dit-Frey N."/>
            <person name="Gianinazzi-Pearson V."/>
            <person name="Gilbert B."/>
            <person name="Handa Y."/>
            <person name="Hijri M."/>
            <person name="Kaul R."/>
            <person name="Kawaguchi M."/>
            <person name="Krajinski F."/>
            <person name="Lammers P."/>
            <person name="Lapierre D."/>
            <person name="Masclaux F.G."/>
            <person name="Murat C."/>
            <person name="Morin E."/>
            <person name="Ndikumana S."/>
            <person name="Pagni M."/>
            <person name="Petitpierre D."/>
            <person name="Requena N."/>
            <person name="Rosikiewicz P."/>
            <person name="Riley R."/>
            <person name="Saito K."/>
            <person name="San Clemente H."/>
            <person name="Shapiro H."/>
            <person name="van Tuinen D."/>
            <person name="Becard G."/>
            <person name="Bonfante P."/>
            <person name="Paszkowski U."/>
            <person name="Shachar-Hill Y."/>
            <person name="Young J.P."/>
            <person name="Sanders I.R."/>
            <person name="Henrissat B."/>
            <person name="Rensing S.A."/>
            <person name="Grigoriev I.V."/>
            <person name="Corradi N."/>
            <person name="Roux C."/>
            <person name="Martin F."/>
        </authorList>
    </citation>
    <scope>NUCLEOTIDE SEQUENCE</scope>
    <source>
        <strain evidence="1">DAOM 197198</strain>
    </source>
</reference>
<protein>
    <submittedName>
        <fullName evidence="1">Uncharacterized protein</fullName>
    </submittedName>
</protein>
<proteinExistence type="predicted"/>
<organism evidence="1">
    <name type="scientific">Rhizophagus irregularis (strain DAOM 181602 / DAOM 197198 / MUCL 43194)</name>
    <name type="common">Arbuscular mycorrhizal fungus</name>
    <name type="synonym">Glomus intraradices</name>
    <dbReference type="NCBI Taxonomy" id="747089"/>
    <lineage>
        <taxon>Eukaryota</taxon>
        <taxon>Fungi</taxon>
        <taxon>Fungi incertae sedis</taxon>
        <taxon>Mucoromycota</taxon>
        <taxon>Glomeromycotina</taxon>
        <taxon>Glomeromycetes</taxon>
        <taxon>Glomerales</taxon>
        <taxon>Glomeraceae</taxon>
        <taxon>Rhizophagus</taxon>
    </lineage>
</organism>
<dbReference type="HOGENOM" id="CLU_2414409_0_0_1"/>
<evidence type="ECO:0000313" key="1">
    <source>
        <dbReference type="EMBL" id="ESA17867.1"/>
    </source>
</evidence>
<dbReference type="EMBL" id="KI279759">
    <property type="protein sequence ID" value="ESA17867.1"/>
    <property type="molecule type" value="Genomic_DNA"/>
</dbReference>
<accession>U9UDV7</accession>
<name>U9UDV7_RHIID</name>
<sequence>MAPLHGNKSRWNYNRNINKKIIKCEFACSPCISSADTNGRLCFGKLAKLLGVSERERSGEQHVREEHFQINSQCQRSGHYSVDKTGMALGLT</sequence>